<dbReference type="Pfam" id="PF13444">
    <property type="entry name" value="Acetyltransf_5"/>
    <property type="match status" value="1"/>
</dbReference>
<evidence type="ECO:0000313" key="2">
    <source>
        <dbReference type="Proteomes" id="UP000217289"/>
    </source>
</evidence>
<organism evidence="1 2">
    <name type="scientific">Melittangium boletus DSM 14713</name>
    <dbReference type="NCBI Taxonomy" id="1294270"/>
    <lineage>
        <taxon>Bacteria</taxon>
        <taxon>Pseudomonadati</taxon>
        <taxon>Myxococcota</taxon>
        <taxon>Myxococcia</taxon>
        <taxon>Myxococcales</taxon>
        <taxon>Cystobacterineae</taxon>
        <taxon>Archangiaceae</taxon>
        <taxon>Melittangium</taxon>
    </lineage>
</organism>
<dbReference type="EMBL" id="CP022163">
    <property type="protein sequence ID" value="ATB34439.1"/>
    <property type="molecule type" value="Genomic_DNA"/>
</dbReference>
<name>A0A250IRS0_9BACT</name>
<dbReference type="Proteomes" id="UP000217289">
    <property type="component" value="Chromosome"/>
</dbReference>
<dbReference type="OrthoDB" id="8438599at2"/>
<proteinExistence type="predicted"/>
<dbReference type="AlphaFoldDB" id="A0A250IRS0"/>
<evidence type="ECO:0000313" key="1">
    <source>
        <dbReference type="EMBL" id="ATB34439.1"/>
    </source>
</evidence>
<evidence type="ECO:0008006" key="3">
    <source>
        <dbReference type="Google" id="ProtNLM"/>
    </source>
</evidence>
<dbReference type="InterPro" id="IPR016181">
    <property type="entry name" value="Acyl_CoA_acyltransferase"/>
</dbReference>
<keyword evidence="2" id="KW-1185">Reference proteome</keyword>
<reference evidence="1 2" key="1">
    <citation type="submission" date="2017-06" db="EMBL/GenBank/DDBJ databases">
        <authorList>
            <person name="Kim H.J."/>
            <person name="Triplett B.A."/>
        </authorList>
    </citation>
    <scope>NUCLEOTIDE SEQUENCE [LARGE SCALE GENOMIC DNA]</scope>
    <source>
        <strain evidence="1 2">DSM 14713</strain>
    </source>
</reference>
<sequence>MTTLSCRVATTLRHLDDALNVRYAVFGSELGLLGGSALAAPREVNCFDTLETTSHVVVYADEVPVATTRLLLPNQEVARATGGRWGLALEDKVDLSSVGGTGLLFAESTRLCILHPWRHSEALLWLLAGLYWESRRRGVTHWIASANMETDCGEDARLIHQVAKHKGWLSQRWHVPNHPSPPPPETPLVPLYSEWERAGARRGQLDGLRMPGVLSFFARKMGARFISEPIYDPAFQRYSLPLVAALNEIPASTLRRFDALSVPAARGA</sequence>
<protein>
    <recommendedName>
        <fullName evidence="3">GNAT family N-acetyltransferase</fullName>
    </recommendedName>
</protein>
<accession>A0A250IRS0</accession>
<gene>
    <name evidence="1" type="ORF">MEBOL_007942</name>
</gene>
<dbReference type="KEGG" id="mbd:MEBOL_007942"/>
<dbReference type="Gene3D" id="3.40.630.30">
    <property type="match status" value="1"/>
</dbReference>
<dbReference type="SUPFAM" id="SSF55729">
    <property type="entry name" value="Acyl-CoA N-acyltransferases (Nat)"/>
    <property type="match status" value="1"/>
</dbReference>
<dbReference type="RefSeq" id="WP_095982337.1">
    <property type="nucleotide sequence ID" value="NZ_CP022163.1"/>
</dbReference>